<dbReference type="Pfam" id="PF00550">
    <property type="entry name" value="PP-binding"/>
    <property type="match status" value="1"/>
</dbReference>
<dbReference type="InterPro" id="IPR010071">
    <property type="entry name" value="AA_adenyl_dom"/>
</dbReference>
<dbReference type="Pfam" id="PF00668">
    <property type="entry name" value="Condensation"/>
    <property type="match status" value="1"/>
</dbReference>
<dbReference type="Gene3D" id="3.40.50.1820">
    <property type="entry name" value="alpha/beta hydrolase"/>
    <property type="match status" value="1"/>
</dbReference>
<dbReference type="Pfam" id="PF18563">
    <property type="entry name" value="TubC_N"/>
    <property type="match status" value="1"/>
</dbReference>
<dbReference type="PANTHER" id="PTHR45527">
    <property type="entry name" value="NONRIBOSOMAL PEPTIDE SYNTHETASE"/>
    <property type="match status" value="1"/>
</dbReference>
<evidence type="ECO:0000256" key="1">
    <source>
        <dbReference type="ARBA" id="ARBA00001957"/>
    </source>
</evidence>
<dbReference type="Gene3D" id="2.30.38.10">
    <property type="entry name" value="Luciferase, Domain 3"/>
    <property type="match status" value="1"/>
</dbReference>
<evidence type="ECO:0000256" key="2">
    <source>
        <dbReference type="ARBA" id="ARBA00022450"/>
    </source>
</evidence>
<dbReference type="PANTHER" id="PTHR45527:SF1">
    <property type="entry name" value="FATTY ACID SYNTHASE"/>
    <property type="match status" value="1"/>
</dbReference>
<dbReference type="FunFam" id="3.40.50.12780:FF:000012">
    <property type="entry name" value="Non-ribosomal peptide synthetase"/>
    <property type="match status" value="1"/>
</dbReference>
<dbReference type="PROSITE" id="PS00455">
    <property type="entry name" value="AMP_BINDING"/>
    <property type="match status" value="1"/>
</dbReference>
<dbReference type="GO" id="GO:0009239">
    <property type="term" value="P:enterobactin biosynthetic process"/>
    <property type="evidence" value="ECO:0007669"/>
    <property type="project" value="TreeGrafter"/>
</dbReference>
<organism evidence="5 6">
    <name type="scientific">Microcystis aeruginosa Ma_QC_B_20070730_S2</name>
    <dbReference type="NCBI Taxonomy" id="2486256"/>
    <lineage>
        <taxon>Bacteria</taxon>
        <taxon>Bacillati</taxon>
        <taxon>Cyanobacteriota</taxon>
        <taxon>Cyanophyceae</taxon>
        <taxon>Oscillatoriophycideae</taxon>
        <taxon>Chroococcales</taxon>
        <taxon>Microcystaceae</taxon>
        <taxon>Microcystis</taxon>
    </lineage>
</organism>
<name>A0A552E957_MICAE</name>
<dbReference type="SMART" id="SM00823">
    <property type="entry name" value="PKS_PP"/>
    <property type="match status" value="1"/>
</dbReference>
<dbReference type="GO" id="GO:0031177">
    <property type="term" value="F:phosphopantetheine binding"/>
    <property type="evidence" value="ECO:0007669"/>
    <property type="project" value="InterPro"/>
</dbReference>
<keyword evidence="2" id="KW-0596">Phosphopantetheine</keyword>
<dbReference type="Gene3D" id="3.30.300.30">
    <property type="match status" value="1"/>
</dbReference>
<accession>A0A552E957</accession>
<sequence length="1415" mass="158081">MNQSTNHTTIIEFLANLRSNNIKVWVEGNRLRYHAPKGTMTSDLLSELSAKKGEIIEILGQNQENKPSNSGIYPLPRVGDIPLSFTQQRLWFLEKLIPNSSIYHICGGIRLQGLLNIIALEQSLNEIISRHEILRTGIQVVSGKPKQVIFPSLNLNLNQVDLRSIPKLQKQAEVELLSQKEAQTSFNLAQAPLMKASLFQLEEFDYVLILIFHHLVFDAWSMNVLIKELGILYEAKCQESPSALPKLPLQYADFAIWQRQELQEDLIRQQLSYWKQKLGGKLPLLQLPTDYSCPSSPSFEGESQSFILSQSLSQALKQLSQKQGVTLFMLLLAAFKTLLYRYTNLDDILVGTATAGRAYPELNDLIGCFVNTLVLRTALAGNPSFITLLQRVRDTAIAAYASQDVPFEKLVEELQPERDLSHSPLFQVGFAFYNVPSSHLNLQGLTLSSFSVETKQAKLDLILSLKEIETGLAGRLEYRTDLFKATTIKRIIGHFKTLLNSIVKNPEQPLNQLYLLTKKERQKLLYDWNQTQKEGGGQLCVHRLFENQVKRTPEAIAVMFEDQLISYQELNRQANQLAHYLSNLGIKSGERVGVYLERSPLVIVSILSIFKAGGVYVPLDATYPQERLSFMASDANIAVLLTQTNLKHYFLKKTVSIVYLDQEKGKISQFSPLNPSLTVNPHDLAYIIYTSGSTGQPKGVLLAHQGLSNLAEAQSELFAVETDSRVLQFASISFDASISEIFMSLVKGARLCLISQDTFLNYHKLIEVLQDYEITVLTLPPSILAMLPEGQFPDLQTLIVAGEACSGDLVKRWSNQCRFFNAYGPTEATVCATIAECTQSLDAPSIGVPIANTQVYLLDSYLQPVPIGIIGELYIGGIGVAQGYLNRPELTDEKFIPNPFIQDYDREKFPRNAFYQTKIYKTGDLARYLPDGKIEFLGRIDDQVKIRGIRIELGEIEARICQYPLVKDCVVAAYQADTGQHLVAYLVAQDALSINQKQLKAYLQNYLPISMIPSQIIILDAFPLTSNGKVNRKALPIPAQCQTLSSEKSVIPRDNLELKLTQIWEHLLKRQPISITDDFFDMGGHSLLALQLMAIIEQEFNIELPLSILFSKGTIEQLAILLRQSSSISSSPSPLVPIQTVGSQPPLFCPHPIGGNVLGYIALGRYLSPDQPFYALEAPGLDGKQAPYTRIPDLAAYYIKAIQTIKPIGPYFLGGHSFGGLVALEMAQQLQKQGHEIAFLVLMDTPAPIRGNKTEVIDDATWLVKRAKVLERFFGIKIGVNEIEINSLTPQAQFSYFLAKLRQANLIPPDAGENMIHSLLAVQKASHQALIDYVPSIYQGKITLLRATDRLIEDAQGVYADCFCKSDLGWCELTTEPVEQYNVPGDHITMLTEPYVKALANQLKTIIKLGYHVSG</sequence>
<dbReference type="GO" id="GO:0043041">
    <property type="term" value="P:amino acid activation for nonribosomal peptide biosynthetic process"/>
    <property type="evidence" value="ECO:0007669"/>
    <property type="project" value="TreeGrafter"/>
</dbReference>
<dbReference type="GO" id="GO:0047527">
    <property type="term" value="F:2,3-dihydroxybenzoate-serine ligase activity"/>
    <property type="evidence" value="ECO:0007669"/>
    <property type="project" value="TreeGrafter"/>
</dbReference>
<dbReference type="InterPro" id="IPR001242">
    <property type="entry name" value="Condensation_dom"/>
</dbReference>
<dbReference type="SUPFAM" id="SSF52777">
    <property type="entry name" value="CoA-dependent acyltransferases"/>
    <property type="match status" value="2"/>
</dbReference>
<dbReference type="FunFam" id="3.40.50.980:FF:000001">
    <property type="entry name" value="Non-ribosomal peptide synthetase"/>
    <property type="match status" value="1"/>
</dbReference>
<protein>
    <submittedName>
        <fullName evidence="5">Non-ribosomal peptide synthetase</fullName>
    </submittedName>
</protein>
<dbReference type="Gene3D" id="3.40.50.980">
    <property type="match status" value="2"/>
</dbReference>
<dbReference type="Gene3D" id="1.10.1200.10">
    <property type="entry name" value="ACP-like"/>
    <property type="match status" value="1"/>
</dbReference>
<dbReference type="EMBL" id="SFBK01000017">
    <property type="protein sequence ID" value="TRU31002.1"/>
    <property type="molecule type" value="Genomic_DNA"/>
</dbReference>
<dbReference type="FunFam" id="3.30.300.30:FF:000010">
    <property type="entry name" value="Enterobactin synthetase component F"/>
    <property type="match status" value="1"/>
</dbReference>
<feature type="domain" description="Carrier" evidence="4">
    <location>
        <begin position="1051"/>
        <end position="1126"/>
    </location>
</feature>
<dbReference type="Proteomes" id="UP000320551">
    <property type="component" value="Unassembled WGS sequence"/>
</dbReference>
<reference evidence="5 6" key="1">
    <citation type="submission" date="2019-01" db="EMBL/GenBank/DDBJ databases">
        <title>Coherence of Microcystis species and biogeography revealed through population genomics.</title>
        <authorList>
            <person name="Perez-Carrascal O.M."/>
            <person name="Terrat Y."/>
            <person name="Giani A."/>
            <person name="Fortin N."/>
            <person name="Tromas N."/>
            <person name="Shapiro B.J."/>
        </authorList>
    </citation>
    <scope>NUCLEOTIDE SEQUENCE [LARGE SCALE GENOMIC DNA]</scope>
    <source>
        <strain evidence="5">Ma_QC_B_20070730_S2</strain>
    </source>
</reference>
<dbReference type="CDD" id="cd05930">
    <property type="entry name" value="A_NRPS"/>
    <property type="match status" value="1"/>
</dbReference>
<dbReference type="SUPFAM" id="SSF56801">
    <property type="entry name" value="Acetyl-CoA synthetase-like"/>
    <property type="match status" value="1"/>
</dbReference>
<dbReference type="InterPro" id="IPR036736">
    <property type="entry name" value="ACP-like_sf"/>
</dbReference>
<dbReference type="InterPro" id="IPR041464">
    <property type="entry name" value="TubC_N"/>
</dbReference>
<dbReference type="FunFam" id="2.30.38.10:FF:000001">
    <property type="entry name" value="Non-ribosomal peptide synthetase PvdI"/>
    <property type="match status" value="1"/>
</dbReference>
<dbReference type="InterPro" id="IPR020845">
    <property type="entry name" value="AMP-binding_CS"/>
</dbReference>
<dbReference type="PROSITE" id="PS50075">
    <property type="entry name" value="CARRIER"/>
    <property type="match status" value="1"/>
</dbReference>
<comment type="caution">
    <text evidence="5">The sequence shown here is derived from an EMBL/GenBank/DDBJ whole genome shotgun (WGS) entry which is preliminary data.</text>
</comment>
<dbReference type="GO" id="GO:0008610">
    <property type="term" value="P:lipid biosynthetic process"/>
    <property type="evidence" value="ECO:0007669"/>
    <property type="project" value="UniProtKB-ARBA"/>
</dbReference>
<dbReference type="InterPro" id="IPR000873">
    <property type="entry name" value="AMP-dep_synth/lig_dom"/>
</dbReference>
<dbReference type="InterPro" id="IPR045851">
    <property type="entry name" value="AMP-bd_C_sf"/>
</dbReference>
<dbReference type="InterPro" id="IPR023213">
    <property type="entry name" value="CAT-like_dom_sf"/>
</dbReference>
<dbReference type="Gene3D" id="3.30.559.10">
    <property type="entry name" value="Chloramphenicol acetyltransferase-like domain"/>
    <property type="match status" value="1"/>
</dbReference>
<dbReference type="SUPFAM" id="SSF47336">
    <property type="entry name" value="ACP-like"/>
    <property type="match status" value="1"/>
</dbReference>
<dbReference type="Pfam" id="PF00501">
    <property type="entry name" value="AMP-binding"/>
    <property type="match status" value="1"/>
</dbReference>
<dbReference type="NCBIfam" id="TIGR01733">
    <property type="entry name" value="AA-adenyl-dom"/>
    <property type="match status" value="1"/>
</dbReference>
<dbReference type="Gene3D" id="3.30.559.30">
    <property type="entry name" value="Nonribosomal peptide synthetase, condensation domain"/>
    <property type="match status" value="1"/>
</dbReference>
<dbReference type="InterPro" id="IPR025110">
    <property type="entry name" value="AMP-bd_C"/>
</dbReference>
<dbReference type="CDD" id="cd19531">
    <property type="entry name" value="LCL_NRPS-like"/>
    <property type="match status" value="1"/>
</dbReference>
<dbReference type="InterPro" id="IPR009081">
    <property type="entry name" value="PP-bd_ACP"/>
</dbReference>
<evidence type="ECO:0000313" key="6">
    <source>
        <dbReference type="Proteomes" id="UP000320551"/>
    </source>
</evidence>
<dbReference type="Pfam" id="PF00975">
    <property type="entry name" value="Thioesterase"/>
    <property type="match status" value="1"/>
</dbReference>
<dbReference type="InterPro" id="IPR020806">
    <property type="entry name" value="PKS_PP-bd"/>
</dbReference>
<dbReference type="GO" id="GO:0005829">
    <property type="term" value="C:cytosol"/>
    <property type="evidence" value="ECO:0007669"/>
    <property type="project" value="TreeGrafter"/>
</dbReference>
<dbReference type="InterPro" id="IPR001031">
    <property type="entry name" value="Thioesterase"/>
</dbReference>
<dbReference type="InterPro" id="IPR044894">
    <property type="entry name" value="TubC_N_sf"/>
</dbReference>
<dbReference type="Gene3D" id="1.10.10.1830">
    <property type="entry name" value="Non-ribosomal peptide synthase, adenylation domain"/>
    <property type="match status" value="1"/>
</dbReference>
<dbReference type="InterPro" id="IPR029058">
    <property type="entry name" value="AB_hydrolase_fold"/>
</dbReference>
<proteinExistence type="predicted"/>
<dbReference type="SUPFAM" id="SSF53474">
    <property type="entry name" value="alpha/beta-Hydrolases"/>
    <property type="match status" value="1"/>
</dbReference>
<keyword evidence="3" id="KW-0597">Phosphoprotein</keyword>
<evidence type="ECO:0000259" key="4">
    <source>
        <dbReference type="PROSITE" id="PS50075"/>
    </source>
</evidence>
<comment type="cofactor">
    <cofactor evidence="1">
        <name>pantetheine 4'-phosphate</name>
        <dbReference type="ChEBI" id="CHEBI:47942"/>
    </cofactor>
</comment>
<evidence type="ECO:0000256" key="3">
    <source>
        <dbReference type="ARBA" id="ARBA00022553"/>
    </source>
</evidence>
<dbReference type="GO" id="GO:0009366">
    <property type="term" value="C:enterobactin synthetase complex"/>
    <property type="evidence" value="ECO:0007669"/>
    <property type="project" value="TreeGrafter"/>
</dbReference>
<evidence type="ECO:0000313" key="5">
    <source>
        <dbReference type="EMBL" id="TRU31002.1"/>
    </source>
</evidence>
<gene>
    <name evidence="5" type="ORF">EWV80_01025</name>
</gene>
<dbReference type="Pfam" id="PF13193">
    <property type="entry name" value="AMP-binding_C"/>
    <property type="match status" value="1"/>
</dbReference>